<dbReference type="InterPro" id="IPR004358">
    <property type="entry name" value="Sig_transdc_His_kin-like_C"/>
</dbReference>
<dbReference type="GO" id="GO:0000155">
    <property type="term" value="F:phosphorelay sensor kinase activity"/>
    <property type="evidence" value="ECO:0007669"/>
    <property type="project" value="InterPro"/>
</dbReference>
<feature type="transmembrane region" description="Helical" evidence="10">
    <location>
        <begin position="12"/>
        <end position="32"/>
    </location>
</feature>
<evidence type="ECO:0000256" key="2">
    <source>
        <dbReference type="ARBA" id="ARBA00004651"/>
    </source>
</evidence>
<dbReference type="SUPFAM" id="SSF158472">
    <property type="entry name" value="HAMP domain-like"/>
    <property type="match status" value="1"/>
</dbReference>
<accession>A0A9Q9HFP3</accession>
<evidence type="ECO:0000313" key="13">
    <source>
        <dbReference type="EMBL" id="UWP97229.1"/>
    </source>
</evidence>
<dbReference type="Gene3D" id="1.10.8.500">
    <property type="entry name" value="HAMP domain in histidine kinase"/>
    <property type="match status" value="1"/>
</dbReference>
<dbReference type="PROSITE" id="PS50109">
    <property type="entry name" value="HIS_KIN"/>
    <property type="match status" value="1"/>
</dbReference>
<dbReference type="InterPro" id="IPR003660">
    <property type="entry name" value="HAMP_dom"/>
</dbReference>
<dbReference type="GO" id="GO:0005524">
    <property type="term" value="F:ATP binding"/>
    <property type="evidence" value="ECO:0007669"/>
    <property type="project" value="UniProtKB-KW"/>
</dbReference>
<dbReference type="PANTHER" id="PTHR44936:SF10">
    <property type="entry name" value="SENSOR PROTEIN RSTB"/>
    <property type="match status" value="1"/>
</dbReference>
<dbReference type="Proteomes" id="UP001057991">
    <property type="component" value="Plasmid unnamed1"/>
</dbReference>
<reference evidence="13" key="1">
    <citation type="submission" date="2021-08" db="EMBL/GenBank/DDBJ databases">
        <authorList>
            <person name="Nwanade C."/>
            <person name="Wang M."/>
            <person name="Masoudi A."/>
            <person name="Yu Z."/>
            <person name="Liu J."/>
        </authorList>
    </citation>
    <scope>NUCLEOTIDE SEQUENCE</scope>
    <source>
        <strain evidence="13">S056</strain>
        <plasmid evidence="13">unnamed1</plasmid>
    </source>
</reference>
<name>A0A9Q9HFP3_9RHOB</name>
<dbReference type="Pfam" id="PF02518">
    <property type="entry name" value="HATPase_c"/>
    <property type="match status" value="1"/>
</dbReference>
<evidence type="ECO:0000256" key="6">
    <source>
        <dbReference type="ARBA" id="ARBA00022679"/>
    </source>
</evidence>
<dbReference type="InterPro" id="IPR003661">
    <property type="entry name" value="HisK_dim/P_dom"/>
</dbReference>
<evidence type="ECO:0000256" key="9">
    <source>
        <dbReference type="ARBA" id="ARBA00022840"/>
    </source>
</evidence>
<dbReference type="SMART" id="SM00388">
    <property type="entry name" value="HisKA"/>
    <property type="match status" value="1"/>
</dbReference>
<geneLocation type="plasmid" evidence="13 14">
    <name>unnamed1</name>
</geneLocation>
<evidence type="ECO:0000256" key="4">
    <source>
        <dbReference type="ARBA" id="ARBA00022475"/>
    </source>
</evidence>
<dbReference type="SUPFAM" id="SSF55874">
    <property type="entry name" value="ATPase domain of HSP90 chaperone/DNA topoisomerase II/histidine kinase"/>
    <property type="match status" value="1"/>
</dbReference>
<keyword evidence="8" id="KW-0418">Kinase</keyword>
<dbReference type="EMBL" id="CP080777">
    <property type="protein sequence ID" value="UWP97229.1"/>
    <property type="molecule type" value="Genomic_DNA"/>
</dbReference>
<evidence type="ECO:0000313" key="14">
    <source>
        <dbReference type="Proteomes" id="UP001057991"/>
    </source>
</evidence>
<dbReference type="RefSeq" id="WP_259807091.1">
    <property type="nucleotide sequence ID" value="NZ_CP080777.1"/>
</dbReference>
<keyword evidence="7" id="KW-0547">Nucleotide-binding</keyword>
<comment type="subcellular location">
    <subcellularLocation>
        <location evidence="2">Cell membrane</location>
        <topology evidence="2">Multi-pass membrane protein</topology>
    </subcellularLocation>
</comment>
<dbReference type="Gene3D" id="1.10.287.130">
    <property type="match status" value="1"/>
</dbReference>
<dbReference type="InterPro" id="IPR036097">
    <property type="entry name" value="HisK_dim/P_sf"/>
</dbReference>
<comment type="catalytic activity">
    <reaction evidence="1">
        <text>ATP + protein L-histidine = ADP + protein N-phospho-L-histidine.</text>
        <dbReference type="EC" id="2.7.13.3"/>
    </reaction>
</comment>
<keyword evidence="10" id="KW-0472">Membrane</keyword>
<keyword evidence="13" id="KW-0614">Plasmid</keyword>
<keyword evidence="4" id="KW-1003">Cell membrane</keyword>
<dbReference type="PRINTS" id="PR00344">
    <property type="entry name" value="BCTRLSENSOR"/>
</dbReference>
<evidence type="ECO:0000259" key="12">
    <source>
        <dbReference type="PROSITE" id="PS50885"/>
    </source>
</evidence>
<feature type="domain" description="HAMP" evidence="12">
    <location>
        <begin position="203"/>
        <end position="255"/>
    </location>
</feature>
<dbReference type="SMART" id="SM00387">
    <property type="entry name" value="HATPase_c"/>
    <property type="match status" value="1"/>
</dbReference>
<dbReference type="GO" id="GO:0005886">
    <property type="term" value="C:plasma membrane"/>
    <property type="evidence" value="ECO:0007669"/>
    <property type="project" value="UniProtKB-SubCell"/>
</dbReference>
<keyword evidence="5" id="KW-0597">Phosphoprotein</keyword>
<dbReference type="CDD" id="cd06225">
    <property type="entry name" value="HAMP"/>
    <property type="match status" value="1"/>
</dbReference>
<dbReference type="Pfam" id="PF00672">
    <property type="entry name" value="HAMP"/>
    <property type="match status" value="1"/>
</dbReference>
<organism evidence="13 14">
    <name type="scientific">Aliiroseovarius crassostreae</name>
    <dbReference type="NCBI Taxonomy" id="154981"/>
    <lineage>
        <taxon>Bacteria</taxon>
        <taxon>Pseudomonadati</taxon>
        <taxon>Pseudomonadota</taxon>
        <taxon>Alphaproteobacteria</taxon>
        <taxon>Rhodobacterales</taxon>
        <taxon>Paracoccaceae</taxon>
        <taxon>Aliiroseovarius</taxon>
    </lineage>
</organism>
<dbReference type="CDD" id="cd00082">
    <property type="entry name" value="HisKA"/>
    <property type="match status" value="1"/>
</dbReference>
<gene>
    <name evidence="13" type="ORF">K3X48_15635</name>
</gene>
<keyword evidence="6" id="KW-0808">Transferase</keyword>
<evidence type="ECO:0000256" key="5">
    <source>
        <dbReference type="ARBA" id="ARBA00022553"/>
    </source>
</evidence>
<evidence type="ECO:0000256" key="1">
    <source>
        <dbReference type="ARBA" id="ARBA00000085"/>
    </source>
</evidence>
<protein>
    <recommendedName>
        <fullName evidence="3">histidine kinase</fullName>
        <ecNumber evidence="3">2.7.13.3</ecNumber>
    </recommendedName>
</protein>
<dbReference type="InterPro" id="IPR036890">
    <property type="entry name" value="HATPase_C_sf"/>
</dbReference>
<dbReference type="PROSITE" id="PS50885">
    <property type="entry name" value="HAMP"/>
    <property type="match status" value="1"/>
</dbReference>
<evidence type="ECO:0000259" key="11">
    <source>
        <dbReference type="PROSITE" id="PS50109"/>
    </source>
</evidence>
<dbReference type="Gene3D" id="3.30.565.10">
    <property type="entry name" value="Histidine kinase-like ATPase, C-terminal domain"/>
    <property type="match status" value="1"/>
</dbReference>
<dbReference type="PANTHER" id="PTHR44936">
    <property type="entry name" value="SENSOR PROTEIN CREC"/>
    <property type="match status" value="1"/>
</dbReference>
<feature type="transmembrane region" description="Helical" evidence="10">
    <location>
        <begin position="180"/>
        <end position="202"/>
    </location>
</feature>
<dbReference type="InterPro" id="IPR005467">
    <property type="entry name" value="His_kinase_dom"/>
</dbReference>
<dbReference type="InterPro" id="IPR003594">
    <property type="entry name" value="HATPase_dom"/>
</dbReference>
<evidence type="ECO:0000256" key="10">
    <source>
        <dbReference type="SAM" id="Phobius"/>
    </source>
</evidence>
<evidence type="ECO:0000256" key="7">
    <source>
        <dbReference type="ARBA" id="ARBA00022741"/>
    </source>
</evidence>
<dbReference type="SMART" id="SM00304">
    <property type="entry name" value="HAMP"/>
    <property type="match status" value="1"/>
</dbReference>
<evidence type="ECO:0000256" key="8">
    <source>
        <dbReference type="ARBA" id="ARBA00022777"/>
    </source>
</evidence>
<dbReference type="InterPro" id="IPR050980">
    <property type="entry name" value="2C_sensor_his_kinase"/>
</dbReference>
<dbReference type="Pfam" id="PF00512">
    <property type="entry name" value="HisKA"/>
    <property type="match status" value="1"/>
</dbReference>
<dbReference type="EC" id="2.7.13.3" evidence="3"/>
<keyword evidence="9" id="KW-0067">ATP-binding</keyword>
<proteinExistence type="predicted"/>
<feature type="domain" description="Histidine kinase" evidence="11">
    <location>
        <begin position="263"/>
        <end position="459"/>
    </location>
</feature>
<dbReference type="AlphaFoldDB" id="A0A9Q9HFP3"/>
<dbReference type="SUPFAM" id="SSF47384">
    <property type="entry name" value="Homodimeric domain of signal transducing histidine kinase"/>
    <property type="match status" value="1"/>
</dbReference>
<keyword evidence="10" id="KW-1133">Transmembrane helix</keyword>
<evidence type="ECO:0000256" key="3">
    <source>
        <dbReference type="ARBA" id="ARBA00012438"/>
    </source>
</evidence>
<sequence length="470" mass="51450">MRWPVNTLRVQLVLLVVAALAAAQVISLWLFVDERSLAIRAAFGFEAAGRAANVARLIEEAPPSLHASILRAANSPLVRFDMSDSPIVNHTDHADGGLVEARIRALLGDSYSRDIRVELHEIEGKILPLPHLAPEMAEMHVAMMHGELSAVEMNLSISISGGQWLNVGTRFERPPLQWPLFSTLTFALTAALLLIVAFWFLLTRLTGPLQRLVKAADDLGRGEDVADLPMSGPKEVRDLTTAFNRMQDRLTRFVADRTRLLAALGHDLRSPLTALRVRAEMVDEPETRDSLVTSIEEMQTMVDATLTFARGLTGSEEPTEVDVSAFLSSLRIDMVEDFELAPGPEVQARFRPAAFRRALRNVIENAVRYGNKARVSYSVRNSDLLVFVDDDGPGIPAAELERVFDPFFRLEVSRSLETGGHGLGLAIARTIVRAHGGDVSLANLERGGVRATIAIPLAGAAVQGERRNAT</sequence>
<keyword evidence="10" id="KW-0812">Transmembrane</keyword>